<dbReference type="EMBL" id="RBVA01000214">
    <property type="protein sequence ID" value="RMW07750.1"/>
    <property type="molecule type" value="Genomic_DNA"/>
</dbReference>
<dbReference type="AlphaFoldDB" id="A0A3M6HS57"/>
<evidence type="ECO:0000256" key="1">
    <source>
        <dbReference type="SAM" id="MobiDB-lite"/>
    </source>
</evidence>
<protein>
    <submittedName>
        <fullName evidence="2">Uncharacterized protein</fullName>
    </submittedName>
</protein>
<reference evidence="2 3" key="1">
    <citation type="submission" date="2018-08" db="EMBL/GenBank/DDBJ databases">
        <title>Recombination of ecologically and evolutionarily significant loci maintains genetic cohesion in the Pseudomonas syringae species complex.</title>
        <authorList>
            <person name="Dillon M."/>
            <person name="Thakur S."/>
            <person name="Almeida R.N.D."/>
            <person name="Weir B.S."/>
            <person name="Guttman D.S."/>
        </authorList>
    </citation>
    <scope>NUCLEOTIDE SEQUENCE [LARGE SCALE GENOMIC DNA]</scope>
    <source>
        <strain evidence="2 3">ICMP 4525</strain>
    </source>
</reference>
<evidence type="ECO:0000313" key="3">
    <source>
        <dbReference type="Proteomes" id="UP000271531"/>
    </source>
</evidence>
<comment type="caution">
    <text evidence="2">The sequence shown here is derived from an EMBL/GenBank/DDBJ whole genome shotgun (WGS) entry which is preliminary data.</text>
</comment>
<dbReference type="Proteomes" id="UP000271531">
    <property type="component" value="Unassembled WGS sequence"/>
</dbReference>
<evidence type="ECO:0000313" key="2">
    <source>
        <dbReference type="EMBL" id="RMW07750.1"/>
    </source>
</evidence>
<feature type="region of interest" description="Disordered" evidence="1">
    <location>
        <begin position="1"/>
        <end position="28"/>
    </location>
</feature>
<gene>
    <name evidence="2" type="ORF">ALP03_200274</name>
</gene>
<sequence length="49" mass="5095">MKKPPVGTLVIGASSRSSGKGKTPLSDAQAKAEVMLTQYRHALNDGLSP</sequence>
<proteinExistence type="predicted"/>
<name>A0A3M6HS57_PSEAJ</name>
<accession>A0A3M6HS57</accession>
<organism evidence="2 3">
    <name type="scientific">Pseudomonas amygdali pv. tabaci</name>
    <name type="common">Pseudomonas syringae pv. tabaci</name>
    <dbReference type="NCBI Taxonomy" id="322"/>
    <lineage>
        <taxon>Bacteria</taxon>
        <taxon>Pseudomonadati</taxon>
        <taxon>Pseudomonadota</taxon>
        <taxon>Gammaproteobacteria</taxon>
        <taxon>Pseudomonadales</taxon>
        <taxon>Pseudomonadaceae</taxon>
        <taxon>Pseudomonas</taxon>
        <taxon>Pseudomonas amygdali</taxon>
    </lineage>
</organism>